<dbReference type="CDD" id="cd02440">
    <property type="entry name" value="AdoMet_MTases"/>
    <property type="match status" value="1"/>
</dbReference>
<organism evidence="7 8">
    <name type="scientific">Neobacillus paridis</name>
    <dbReference type="NCBI Taxonomy" id="2803862"/>
    <lineage>
        <taxon>Bacteria</taxon>
        <taxon>Bacillati</taxon>
        <taxon>Bacillota</taxon>
        <taxon>Bacilli</taxon>
        <taxon>Bacillales</taxon>
        <taxon>Bacillaceae</taxon>
        <taxon>Neobacillus</taxon>
    </lineage>
</organism>
<keyword evidence="3" id="KW-0489">Methyltransferase</keyword>
<reference evidence="7 8" key="1">
    <citation type="submission" date="2021-01" db="EMBL/GenBank/DDBJ databases">
        <title>Genome public.</title>
        <authorList>
            <person name="Liu C."/>
            <person name="Sun Q."/>
        </authorList>
    </citation>
    <scope>NUCLEOTIDE SEQUENCE [LARGE SCALE GENOMIC DNA]</scope>
    <source>
        <strain evidence="7 8">YIM B02564</strain>
    </source>
</reference>
<evidence type="ECO:0000256" key="4">
    <source>
        <dbReference type="ARBA" id="ARBA00022679"/>
    </source>
</evidence>
<dbReference type="PANTHER" id="PTHR43182:SF1">
    <property type="entry name" value="COBALT-PRECORRIN-7 C(5)-METHYLTRANSFERASE"/>
    <property type="match status" value="1"/>
</dbReference>
<evidence type="ECO:0000256" key="3">
    <source>
        <dbReference type="ARBA" id="ARBA00022603"/>
    </source>
</evidence>
<keyword evidence="5" id="KW-0949">S-adenosyl-L-methionine</keyword>
<dbReference type="InterPro" id="IPR014008">
    <property type="entry name" value="Cbl_synth_MTase_CbiT"/>
</dbReference>
<dbReference type="SUPFAM" id="SSF53790">
    <property type="entry name" value="Tetrapyrrole methylase"/>
    <property type="match status" value="1"/>
</dbReference>
<dbReference type="InterPro" id="IPR014776">
    <property type="entry name" value="4pyrrole_Mease_sub2"/>
</dbReference>
<dbReference type="InterPro" id="IPR050714">
    <property type="entry name" value="Cobalamin_biosynth_MTase"/>
</dbReference>
<keyword evidence="4" id="KW-0808">Transferase</keyword>
<dbReference type="InterPro" id="IPR012818">
    <property type="entry name" value="CbiE"/>
</dbReference>
<dbReference type="NCBIfam" id="TIGR02467">
    <property type="entry name" value="CbiE"/>
    <property type="match status" value="1"/>
</dbReference>
<keyword evidence="8" id="KW-1185">Reference proteome</keyword>
<evidence type="ECO:0000256" key="1">
    <source>
        <dbReference type="ARBA" id="ARBA00004953"/>
    </source>
</evidence>
<keyword evidence="2" id="KW-0169">Cobalamin biosynthesis</keyword>
<dbReference type="InterPro" id="IPR006365">
    <property type="entry name" value="Cbl_synth_CobL"/>
</dbReference>
<gene>
    <name evidence="7" type="primary">cbiE</name>
    <name evidence="7" type="ORF">JK635_08850</name>
</gene>
<dbReference type="InterPro" id="IPR029063">
    <property type="entry name" value="SAM-dependent_MTases_sf"/>
</dbReference>
<feature type="domain" description="Tetrapyrrole methylase" evidence="6">
    <location>
        <begin position="7"/>
        <end position="178"/>
    </location>
</feature>
<dbReference type="Gene3D" id="3.40.1010.10">
    <property type="entry name" value="Cobalt-precorrin-4 Transmethylase, Domain 1"/>
    <property type="match status" value="1"/>
</dbReference>
<dbReference type="EMBL" id="JAESWB010000165">
    <property type="protein sequence ID" value="MBL4952315.1"/>
    <property type="molecule type" value="Genomic_DNA"/>
</dbReference>
<evidence type="ECO:0000259" key="6">
    <source>
        <dbReference type="Pfam" id="PF00590"/>
    </source>
</evidence>
<evidence type="ECO:0000313" key="7">
    <source>
        <dbReference type="EMBL" id="MBL4952315.1"/>
    </source>
</evidence>
<name>A0ABS1TLZ3_9BACI</name>
<proteinExistence type="predicted"/>
<comment type="pathway">
    <text evidence="1">Cofactor biosynthesis; adenosylcobalamin biosynthesis.</text>
</comment>
<comment type="caution">
    <text evidence="7">The sequence shown here is derived from an EMBL/GenBank/DDBJ whole genome shotgun (WGS) entry which is preliminary data.</text>
</comment>
<dbReference type="NCBIfam" id="TIGR02469">
    <property type="entry name" value="CbiT"/>
    <property type="match status" value="1"/>
</dbReference>
<protein>
    <submittedName>
        <fullName evidence="7">Precorrin-6y C5,15-methyltransferase (Decarboxylating) subunit CbiE</fullName>
    </submittedName>
</protein>
<accession>A0ABS1TLZ3</accession>
<evidence type="ECO:0000256" key="2">
    <source>
        <dbReference type="ARBA" id="ARBA00022573"/>
    </source>
</evidence>
<evidence type="ECO:0000313" key="8">
    <source>
        <dbReference type="Proteomes" id="UP000623967"/>
    </source>
</evidence>
<dbReference type="SUPFAM" id="SSF53335">
    <property type="entry name" value="S-adenosyl-L-methionine-dependent methyltransferases"/>
    <property type="match status" value="1"/>
</dbReference>
<dbReference type="RefSeq" id="WP_202653584.1">
    <property type="nucleotide sequence ID" value="NZ_JAESWB010000165.1"/>
</dbReference>
<dbReference type="Gene3D" id="3.40.50.150">
    <property type="entry name" value="Vaccinia Virus protein VP39"/>
    <property type="match status" value="1"/>
</dbReference>
<dbReference type="CDD" id="cd11644">
    <property type="entry name" value="Precorrin-6Y-MT"/>
    <property type="match status" value="1"/>
</dbReference>
<dbReference type="InterPro" id="IPR035996">
    <property type="entry name" value="4pyrrol_Methylase_sf"/>
</dbReference>
<dbReference type="Proteomes" id="UP000623967">
    <property type="component" value="Unassembled WGS sequence"/>
</dbReference>
<evidence type="ECO:0000256" key="5">
    <source>
        <dbReference type="ARBA" id="ARBA00022691"/>
    </source>
</evidence>
<dbReference type="InterPro" id="IPR000878">
    <property type="entry name" value="4pyrrol_Mease"/>
</dbReference>
<sequence>MNQSVKLIGIGDGGQESLLPIYQRWIDESERLVGGERHLAFFPQYKGEIVAIKGKLEQLLERLQKEPKNTVILASGDPLFYGIGNKLSSSIELEIYPHVSSIQLAFAKIGEPWHDAYVTSIHGRSMKGLAQRIDGKSKVAVLTDKVNTPAALADYLLSFGMNEYRLFVAENLGGETEKAGWYNLEEARKKEFSPLNIVVLKKSGLAPRWPVGIDDEEFFQRKPEKGLITKKEVRILSLAALGLQADSIVWDIGTCTGSLAIEAARIAREGMVYAIEKNNNDLANCQKNMMKFRTDLTLVHGKAPDGLSPFADPDAVFIGGASDALSPILDVCYDRLRPGGKIVINAATIEKLYDAVTMLKERKFSVSITLAQISKSKPVLQLTRFAAFNPIYIITGTREGES</sequence>
<dbReference type="InterPro" id="IPR014777">
    <property type="entry name" value="4pyrrole_Mease_sub1"/>
</dbReference>
<dbReference type="PANTHER" id="PTHR43182">
    <property type="entry name" value="COBALT-PRECORRIN-6B C(15)-METHYLTRANSFERASE (DECARBOXYLATING)"/>
    <property type="match status" value="1"/>
</dbReference>
<dbReference type="Pfam" id="PF00590">
    <property type="entry name" value="TP_methylase"/>
    <property type="match status" value="1"/>
</dbReference>
<dbReference type="Pfam" id="PF01135">
    <property type="entry name" value="PCMT"/>
    <property type="match status" value="1"/>
</dbReference>
<dbReference type="PIRSF" id="PIRSF036428">
    <property type="entry name" value="CobL"/>
    <property type="match status" value="1"/>
</dbReference>
<dbReference type="Gene3D" id="3.30.950.10">
    <property type="entry name" value="Methyltransferase, Cobalt-precorrin-4 Transmethylase, Domain 2"/>
    <property type="match status" value="1"/>
</dbReference>